<keyword evidence="1" id="KW-0862">Zinc</keyword>
<dbReference type="SUPFAM" id="SSF57756">
    <property type="entry name" value="Retrovirus zinc finger-like domains"/>
    <property type="match status" value="1"/>
</dbReference>
<dbReference type="PANTHER" id="PTHR33223:SF6">
    <property type="entry name" value="CCHC-TYPE DOMAIN-CONTAINING PROTEIN"/>
    <property type="match status" value="1"/>
</dbReference>
<name>A0A6J8CCY3_MYTCO</name>
<evidence type="ECO:0000256" key="1">
    <source>
        <dbReference type="PROSITE-ProRule" id="PRU00047"/>
    </source>
</evidence>
<evidence type="ECO:0000313" key="5">
    <source>
        <dbReference type="Proteomes" id="UP000507470"/>
    </source>
</evidence>
<keyword evidence="1" id="KW-0479">Metal-binding</keyword>
<dbReference type="Gene3D" id="4.10.60.10">
    <property type="entry name" value="Zinc finger, CCHC-type"/>
    <property type="match status" value="1"/>
</dbReference>
<gene>
    <name evidence="4" type="ORF">MCOR_28086</name>
</gene>
<dbReference type="PROSITE" id="PS50158">
    <property type="entry name" value="ZF_CCHC"/>
    <property type="match status" value="1"/>
</dbReference>
<organism evidence="4 5">
    <name type="scientific">Mytilus coruscus</name>
    <name type="common">Sea mussel</name>
    <dbReference type="NCBI Taxonomy" id="42192"/>
    <lineage>
        <taxon>Eukaryota</taxon>
        <taxon>Metazoa</taxon>
        <taxon>Spiralia</taxon>
        <taxon>Lophotrochozoa</taxon>
        <taxon>Mollusca</taxon>
        <taxon>Bivalvia</taxon>
        <taxon>Autobranchia</taxon>
        <taxon>Pteriomorphia</taxon>
        <taxon>Mytilida</taxon>
        <taxon>Mytiloidea</taxon>
        <taxon>Mytilidae</taxon>
        <taxon>Mytilinae</taxon>
        <taxon>Mytilus</taxon>
    </lineage>
</organism>
<accession>A0A6J8CCY3</accession>
<dbReference type="EMBL" id="CACVKT020005120">
    <property type="protein sequence ID" value="CAC5393206.1"/>
    <property type="molecule type" value="Genomic_DNA"/>
</dbReference>
<dbReference type="SMART" id="SM00343">
    <property type="entry name" value="ZnF_C2HC"/>
    <property type="match status" value="2"/>
</dbReference>
<dbReference type="Pfam" id="PF00098">
    <property type="entry name" value="zf-CCHC"/>
    <property type="match status" value="1"/>
</dbReference>
<dbReference type="GO" id="GO:0008270">
    <property type="term" value="F:zinc ion binding"/>
    <property type="evidence" value="ECO:0007669"/>
    <property type="project" value="UniProtKB-KW"/>
</dbReference>
<sequence>MAGDEHKSAEASSGKPESKEPQLDKLLITLNRMTHVMEINTRRGNSASNISMDTFSGHPSEDAKQWLEKFEAWIVFNGWLQNVDKTVSAMQLKLEGNALSWFQTLPNHTKQSEGLEEYITDIQRRCKRLLKTDRETVTAFIRGLPASVRLFVTQKNPKDFKEAIQSARLAQESLADFPSFDAGSNNIIQQTLKEQQEAIQLLTKSIQEMKAADDGARINSASGRNSNIKCQLCDRFGHEAKACRKYNVSENMRNSQRNGACYKCGKPGHFARSWTEN</sequence>
<dbReference type="InterPro" id="IPR001878">
    <property type="entry name" value="Znf_CCHC"/>
</dbReference>
<evidence type="ECO:0000313" key="4">
    <source>
        <dbReference type="EMBL" id="CAC5393206.1"/>
    </source>
</evidence>
<evidence type="ECO:0000256" key="2">
    <source>
        <dbReference type="SAM" id="MobiDB-lite"/>
    </source>
</evidence>
<protein>
    <recommendedName>
        <fullName evidence="3">CCHC-type domain-containing protein</fullName>
    </recommendedName>
</protein>
<dbReference type="GO" id="GO:0003676">
    <property type="term" value="F:nucleic acid binding"/>
    <property type="evidence" value="ECO:0007669"/>
    <property type="project" value="InterPro"/>
</dbReference>
<keyword evidence="5" id="KW-1185">Reference proteome</keyword>
<feature type="domain" description="CCHC-type" evidence="3">
    <location>
        <begin position="261"/>
        <end position="273"/>
    </location>
</feature>
<dbReference type="AlphaFoldDB" id="A0A6J8CCY3"/>
<dbReference type="PANTHER" id="PTHR33223">
    <property type="entry name" value="CCHC-TYPE DOMAIN-CONTAINING PROTEIN"/>
    <property type="match status" value="1"/>
</dbReference>
<reference evidence="4 5" key="1">
    <citation type="submission" date="2020-06" db="EMBL/GenBank/DDBJ databases">
        <authorList>
            <person name="Li R."/>
            <person name="Bekaert M."/>
        </authorList>
    </citation>
    <scope>NUCLEOTIDE SEQUENCE [LARGE SCALE GENOMIC DNA]</scope>
    <source>
        <strain evidence="5">wild</strain>
    </source>
</reference>
<keyword evidence="1" id="KW-0863">Zinc-finger</keyword>
<dbReference type="InterPro" id="IPR036875">
    <property type="entry name" value="Znf_CCHC_sf"/>
</dbReference>
<dbReference type="OrthoDB" id="6086417at2759"/>
<proteinExistence type="predicted"/>
<dbReference type="Proteomes" id="UP000507470">
    <property type="component" value="Unassembled WGS sequence"/>
</dbReference>
<evidence type="ECO:0000259" key="3">
    <source>
        <dbReference type="PROSITE" id="PS50158"/>
    </source>
</evidence>
<feature type="region of interest" description="Disordered" evidence="2">
    <location>
        <begin position="1"/>
        <end position="24"/>
    </location>
</feature>